<dbReference type="Proteomes" id="UP000198611">
    <property type="component" value="Unassembled WGS sequence"/>
</dbReference>
<dbReference type="EMBL" id="FOMJ01000002">
    <property type="protein sequence ID" value="SFD14853.1"/>
    <property type="molecule type" value="Genomic_DNA"/>
</dbReference>
<proteinExistence type="predicted"/>
<keyword evidence="3" id="KW-1185">Reference proteome</keyword>
<dbReference type="RefSeq" id="WP_093427547.1">
    <property type="nucleotide sequence ID" value="NZ_FOMJ01000002.1"/>
</dbReference>
<evidence type="ECO:0000256" key="1">
    <source>
        <dbReference type="SAM" id="Phobius"/>
    </source>
</evidence>
<dbReference type="AlphaFoldDB" id="A0A1I1Q6K4"/>
<name>A0A1I1Q6K4_9GAMM</name>
<evidence type="ECO:0000313" key="2">
    <source>
        <dbReference type="EMBL" id="SFD14853.1"/>
    </source>
</evidence>
<keyword evidence="1" id="KW-0812">Transmembrane</keyword>
<reference evidence="2 3" key="1">
    <citation type="submission" date="2016-10" db="EMBL/GenBank/DDBJ databases">
        <authorList>
            <person name="de Groot N.N."/>
        </authorList>
    </citation>
    <scope>NUCLEOTIDE SEQUENCE [LARGE SCALE GENOMIC DNA]</scope>
    <source>
        <strain evidence="2 3">HL3</strain>
    </source>
</reference>
<dbReference type="STRING" id="1123397.SAMN05660831_00879"/>
<feature type="transmembrane region" description="Helical" evidence="1">
    <location>
        <begin position="45"/>
        <end position="62"/>
    </location>
</feature>
<keyword evidence="1" id="KW-1133">Transmembrane helix</keyword>
<keyword evidence="1" id="KW-0472">Membrane</keyword>
<evidence type="ECO:0000313" key="3">
    <source>
        <dbReference type="Proteomes" id="UP000198611"/>
    </source>
</evidence>
<sequence>MGGELATWEQILLGVAAVLILLFFFPGAKRMLEESREKEKDWRGVLLPLGLVVLFVLLLISLV</sequence>
<protein>
    <submittedName>
        <fullName evidence="2">Uncharacterized protein</fullName>
    </submittedName>
</protein>
<organism evidence="2 3">
    <name type="scientific">Thiohalospira halophila DSM 15071</name>
    <dbReference type="NCBI Taxonomy" id="1123397"/>
    <lineage>
        <taxon>Bacteria</taxon>
        <taxon>Pseudomonadati</taxon>
        <taxon>Pseudomonadota</taxon>
        <taxon>Gammaproteobacteria</taxon>
        <taxon>Thiohalospirales</taxon>
        <taxon>Thiohalospiraceae</taxon>
        <taxon>Thiohalospira</taxon>
    </lineage>
</organism>
<accession>A0A1I1Q6K4</accession>
<feature type="transmembrane region" description="Helical" evidence="1">
    <location>
        <begin position="6"/>
        <end position="25"/>
    </location>
</feature>
<gene>
    <name evidence="2" type="ORF">SAMN05660831_00879</name>
</gene>